<dbReference type="GO" id="GO:0006644">
    <property type="term" value="P:phospholipid metabolic process"/>
    <property type="evidence" value="ECO:0007669"/>
    <property type="project" value="EnsemblFungi"/>
</dbReference>
<evidence type="ECO:0000256" key="7">
    <source>
        <dbReference type="ARBA" id="ARBA00023136"/>
    </source>
</evidence>
<dbReference type="GO" id="GO:0045050">
    <property type="term" value="P:protein insertion into ER membrane by stop-transfer membrane-anchor sequence"/>
    <property type="evidence" value="ECO:0007669"/>
    <property type="project" value="EnsemblFungi"/>
</dbReference>
<keyword evidence="6 9" id="KW-1133">Transmembrane helix</keyword>
<evidence type="ECO:0000313" key="10">
    <source>
        <dbReference type="EMBL" id="ODQ59851.1"/>
    </source>
</evidence>
<dbReference type="GO" id="GO:0015914">
    <property type="term" value="P:phospholipid transport"/>
    <property type="evidence" value="ECO:0007669"/>
    <property type="project" value="EnsemblFungi"/>
</dbReference>
<dbReference type="STRING" id="683960.A0A1E3P2Y4"/>
<name>A0A1E3P2Y4_WICAA</name>
<evidence type="ECO:0000256" key="3">
    <source>
        <dbReference type="ARBA" id="ARBA00020820"/>
    </source>
</evidence>
<evidence type="ECO:0000256" key="8">
    <source>
        <dbReference type="PIRNR" id="PIRNR017207"/>
    </source>
</evidence>
<keyword evidence="11" id="KW-1185">Reference proteome</keyword>
<comment type="subcellular location">
    <subcellularLocation>
        <location evidence="1">Endoplasmic reticulum membrane</location>
        <topology evidence="1">Multi-pass membrane protein</topology>
    </subcellularLocation>
</comment>
<keyword evidence="4 9" id="KW-0812">Transmembrane</keyword>
<dbReference type="PIRSF" id="PIRSF017207">
    <property type="entry name" value="UCP017207_TM-p85"/>
    <property type="match status" value="1"/>
</dbReference>
<comment type="similarity">
    <text evidence="2 8">Belongs to the EMC4 family.</text>
</comment>
<feature type="transmembrane region" description="Helical" evidence="9">
    <location>
        <begin position="79"/>
        <end position="103"/>
    </location>
</feature>
<evidence type="ECO:0000256" key="6">
    <source>
        <dbReference type="ARBA" id="ARBA00022989"/>
    </source>
</evidence>
<dbReference type="Pfam" id="PF06417">
    <property type="entry name" value="EMC4"/>
    <property type="match status" value="1"/>
</dbReference>
<evidence type="ECO:0000256" key="9">
    <source>
        <dbReference type="SAM" id="Phobius"/>
    </source>
</evidence>
<dbReference type="GeneID" id="30200610"/>
<dbReference type="Proteomes" id="UP000094112">
    <property type="component" value="Unassembled WGS sequence"/>
</dbReference>
<evidence type="ECO:0000256" key="5">
    <source>
        <dbReference type="ARBA" id="ARBA00022824"/>
    </source>
</evidence>
<protein>
    <recommendedName>
        <fullName evidence="3 8">ER membrane protein complex subunit 4</fullName>
    </recommendedName>
</protein>
<keyword evidence="5" id="KW-0256">Endoplasmic reticulum</keyword>
<evidence type="ECO:0000256" key="1">
    <source>
        <dbReference type="ARBA" id="ARBA00004477"/>
    </source>
</evidence>
<dbReference type="PANTHER" id="PTHR19315">
    <property type="entry name" value="ER MEMBRANE PROTEIN COMPLEX SUBUNIT 4"/>
    <property type="match status" value="1"/>
</dbReference>
<dbReference type="GO" id="GO:0032977">
    <property type="term" value="F:membrane insertase activity"/>
    <property type="evidence" value="ECO:0007669"/>
    <property type="project" value="EnsemblFungi"/>
</dbReference>
<dbReference type="AlphaFoldDB" id="A0A1E3P2Y4"/>
<evidence type="ECO:0000313" key="11">
    <source>
        <dbReference type="Proteomes" id="UP000094112"/>
    </source>
</evidence>
<sequence length="168" mass="18701">MSWYKELTEPRLTKPLSAHIESPNGYLEVTKSKKAPTTSQPQHVEALKIKKAWEIATGPGEQIPMNLFMSYMSGNSLQLIPITMTLMLFTGPLKAIVSVNSAFQGLESEKTKQDILLAKLTYVFLQLVVVAIGVYKLNSMGLIPNRKGDWLSWEIPTHVSNISSRLLG</sequence>
<organism evidence="10 11">
    <name type="scientific">Wickerhamomyces anomalus (strain ATCC 58044 / CBS 1984 / NCYC 433 / NRRL Y-366-8)</name>
    <name type="common">Yeast</name>
    <name type="synonym">Hansenula anomala</name>
    <dbReference type="NCBI Taxonomy" id="683960"/>
    <lineage>
        <taxon>Eukaryota</taxon>
        <taxon>Fungi</taxon>
        <taxon>Dikarya</taxon>
        <taxon>Ascomycota</taxon>
        <taxon>Saccharomycotina</taxon>
        <taxon>Saccharomycetes</taxon>
        <taxon>Phaffomycetales</taxon>
        <taxon>Wickerhamomycetaceae</taxon>
        <taxon>Wickerhamomyces</taxon>
    </lineage>
</organism>
<gene>
    <name evidence="10" type="ORF">WICANDRAFT_62436</name>
</gene>
<reference evidence="10 11" key="1">
    <citation type="journal article" date="2016" name="Proc. Natl. Acad. Sci. U.S.A.">
        <title>Comparative genomics of biotechnologically important yeasts.</title>
        <authorList>
            <person name="Riley R."/>
            <person name="Haridas S."/>
            <person name="Wolfe K.H."/>
            <person name="Lopes M.R."/>
            <person name="Hittinger C.T."/>
            <person name="Goeker M."/>
            <person name="Salamov A.A."/>
            <person name="Wisecaver J.H."/>
            <person name="Long T.M."/>
            <person name="Calvey C.H."/>
            <person name="Aerts A.L."/>
            <person name="Barry K.W."/>
            <person name="Choi C."/>
            <person name="Clum A."/>
            <person name="Coughlan A.Y."/>
            <person name="Deshpande S."/>
            <person name="Douglass A.P."/>
            <person name="Hanson S.J."/>
            <person name="Klenk H.-P."/>
            <person name="LaButti K.M."/>
            <person name="Lapidus A."/>
            <person name="Lindquist E.A."/>
            <person name="Lipzen A.M."/>
            <person name="Meier-Kolthoff J.P."/>
            <person name="Ohm R.A."/>
            <person name="Otillar R.P."/>
            <person name="Pangilinan J.L."/>
            <person name="Peng Y."/>
            <person name="Rokas A."/>
            <person name="Rosa C.A."/>
            <person name="Scheuner C."/>
            <person name="Sibirny A.A."/>
            <person name="Slot J.C."/>
            <person name="Stielow J.B."/>
            <person name="Sun H."/>
            <person name="Kurtzman C.P."/>
            <person name="Blackwell M."/>
            <person name="Grigoriev I.V."/>
            <person name="Jeffries T.W."/>
        </authorList>
    </citation>
    <scope>NUCLEOTIDE SEQUENCE [LARGE SCALE GENOMIC DNA]</scope>
    <source>
        <strain evidence="11">ATCC 58044 / CBS 1984 / NCYC 433 / NRRL Y-366-8</strain>
    </source>
</reference>
<dbReference type="OrthoDB" id="369569at2759"/>
<dbReference type="GO" id="GO:0072546">
    <property type="term" value="C:EMC complex"/>
    <property type="evidence" value="ECO:0007669"/>
    <property type="project" value="EnsemblFungi"/>
</dbReference>
<dbReference type="EMBL" id="KV454210">
    <property type="protein sequence ID" value="ODQ59851.1"/>
    <property type="molecule type" value="Genomic_DNA"/>
</dbReference>
<proteinExistence type="inferred from homology"/>
<dbReference type="RefSeq" id="XP_019039058.1">
    <property type="nucleotide sequence ID" value="XM_019183364.1"/>
</dbReference>
<feature type="transmembrane region" description="Helical" evidence="9">
    <location>
        <begin position="115"/>
        <end position="137"/>
    </location>
</feature>
<dbReference type="InterPro" id="IPR009445">
    <property type="entry name" value="TMEM85/Emc4"/>
</dbReference>
<accession>A0A1E3P2Y4</accession>
<keyword evidence="7 8" id="KW-0472">Membrane</keyword>
<evidence type="ECO:0000256" key="4">
    <source>
        <dbReference type="ARBA" id="ARBA00022692"/>
    </source>
</evidence>
<evidence type="ECO:0000256" key="2">
    <source>
        <dbReference type="ARBA" id="ARBA00007715"/>
    </source>
</evidence>